<keyword evidence="1" id="KW-1133">Transmembrane helix</keyword>
<evidence type="ECO:0000256" key="1">
    <source>
        <dbReference type="SAM" id="Phobius"/>
    </source>
</evidence>
<keyword evidence="1" id="KW-0812">Transmembrane</keyword>
<reference evidence="2" key="1">
    <citation type="submission" date="2023-07" db="EMBL/GenBank/DDBJ databases">
        <authorList>
            <person name="Kim M.K."/>
        </authorList>
    </citation>
    <scope>NUCLEOTIDE SEQUENCE</scope>
    <source>
        <strain evidence="2">ASUV-10-1</strain>
    </source>
</reference>
<accession>A0ABT9BE49</accession>
<dbReference type="EMBL" id="JAUQSY010000012">
    <property type="protein sequence ID" value="MDO7876544.1"/>
    <property type="molecule type" value="Genomic_DNA"/>
</dbReference>
<dbReference type="Proteomes" id="UP001176429">
    <property type="component" value="Unassembled WGS sequence"/>
</dbReference>
<name>A0ABT9BE49_9BACT</name>
<feature type="transmembrane region" description="Helical" evidence="1">
    <location>
        <begin position="20"/>
        <end position="39"/>
    </location>
</feature>
<dbReference type="RefSeq" id="WP_305007914.1">
    <property type="nucleotide sequence ID" value="NZ_JAUQSY010000012.1"/>
</dbReference>
<keyword evidence="1" id="KW-0472">Membrane</keyword>
<gene>
    <name evidence="2" type="ORF">Q5H93_17500</name>
</gene>
<protein>
    <submittedName>
        <fullName evidence="2">Uncharacterized protein</fullName>
    </submittedName>
</protein>
<dbReference type="PROSITE" id="PS51257">
    <property type="entry name" value="PROKAR_LIPOPROTEIN"/>
    <property type="match status" value="1"/>
</dbReference>
<feature type="transmembrane region" description="Helical" evidence="1">
    <location>
        <begin position="51"/>
        <end position="73"/>
    </location>
</feature>
<feature type="transmembrane region" description="Helical" evidence="1">
    <location>
        <begin position="93"/>
        <end position="116"/>
    </location>
</feature>
<evidence type="ECO:0000313" key="2">
    <source>
        <dbReference type="EMBL" id="MDO7876544.1"/>
    </source>
</evidence>
<organism evidence="2 3">
    <name type="scientific">Hymenobacter aranciens</name>
    <dbReference type="NCBI Taxonomy" id="3063996"/>
    <lineage>
        <taxon>Bacteria</taxon>
        <taxon>Pseudomonadati</taxon>
        <taxon>Bacteroidota</taxon>
        <taxon>Cytophagia</taxon>
        <taxon>Cytophagales</taxon>
        <taxon>Hymenobacteraceae</taxon>
        <taxon>Hymenobacter</taxon>
    </lineage>
</organism>
<evidence type="ECO:0000313" key="3">
    <source>
        <dbReference type="Proteomes" id="UP001176429"/>
    </source>
</evidence>
<comment type="caution">
    <text evidence="2">The sequence shown here is derived from an EMBL/GenBank/DDBJ whole genome shotgun (WGS) entry which is preliminary data.</text>
</comment>
<proteinExistence type="predicted"/>
<keyword evidence="3" id="KW-1185">Reference proteome</keyword>
<sequence>MKPATSLLRRLFPSWPVPPPALWLTGAAGLGCLLCLCFGRELWTDPKPAERWLFTAWCLLMLAAIGQTLHLLWRWLAAYPGPRWMALLLRLGLLGATVAAVLPGIVLLALAVFSFFKPVLNF</sequence>